<evidence type="ECO:0000313" key="2">
    <source>
        <dbReference type="EMBL" id="MFC6040651.1"/>
    </source>
</evidence>
<feature type="transmembrane region" description="Helical" evidence="1">
    <location>
        <begin position="57"/>
        <end position="83"/>
    </location>
</feature>
<sequence length="128" mass="14674">MLTFIDKYQSIILSVILVFYIGNSIYIGSSNLSFILFLLVILMQVIRLRKHIKKLSFLQFAAIFATMVAFLAGLVSIFIGLNYLISNGIMSFPDWMIMVIQIAFIIVFMLSLTTIVRSMYERFTHSKA</sequence>
<gene>
    <name evidence="2" type="ORF">ACFPYN_14580</name>
</gene>
<keyword evidence="1" id="KW-0472">Membrane</keyword>
<proteinExistence type="predicted"/>
<comment type="caution">
    <text evidence="2">The sequence shown here is derived from an EMBL/GenBank/DDBJ whole genome shotgun (WGS) entry which is preliminary data.</text>
</comment>
<keyword evidence="3" id="KW-1185">Reference proteome</keyword>
<feature type="transmembrane region" description="Helical" evidence="1">
    <location>
        <begin position="95"/>
        <end position="116"/>
    </location>
</feature>
<dbReference type="EMBL" id="JBHSRI010000025">
    <property type="protein sequence ID" value="MFC6040651.1"/>
    <property type="molecule type" value="Genomic_DNA"/>
</dbReference>
<organism evidence="2 3">
    <name type="scientific">Paenisporosarcina macmurdoensis</name>
    <dbReference type="NCBI Taxonomy" id="212659"/>
    <lineage>
        <taxon>Bacteria</taxon>
        <taxon>Bacillati</taxon>
        <taxon>Bacillota</taxon>
        <taxon>Bacilli</taxon>
        <taxon>Bacillales</taxon>
        <taxon>Caryophanaceae</taxon>
        <taxon>Paenisporosarcina</taxon>
    </lineage>
</organism>
<evidence type="ECO:0000313" key="3">
    <source>
        <dbReference type="Proteomes" id="UP001596170"/>
    </source>
</evidence>
<dbReference type="Proteomes" id="UP001596170">
    <property type="component" value="Unassembled WGS sequence"/>
</dbReference>
<feature type="transmembrane region" description="Helical" evidence="1">
    <location>
        <begin position="12"/>
        <end position="45"/>
    </location>
</feature>
<dbReference type="RefSeq" id="WP_377735185.1">
    <property type="nucleotide sequence ID" value="NZ_JBHSRI010000025.1"/>
</dbReference>
<keyword evidence="1" id="KW-1133">Transmembrane helix</keyword>
<accession>A0ABW1L9L8</accession>
<reference evidence="3" key="1">
    <citation type="journal article" date="2019" name="Int. J. Syst. Evol. Microbiol.">
        <title>The Global Catalogue of Microorganisms (GCM) 10K type strain sequencing project: providing services to taxonomists for standard genome sequencing and annotation.</title>
        <authorList>
            <consortium name="The Broad Institute Genomics Platform"/>
            <consortium name="The Broad Institute Genome Sequencing Center for Infectious Disease"/>
            <person name="Wu L."/>
            <person name="Ma J."/>
        </authorList>
    </citation>
    <scope>NUCLEOTIDE SEQUENCE [LARGE SCALE GENOMIC DNA]</scope>
    <source>
        <strain evidence="3">CCUG 54527</strain>
    </source>
</reference>
<evidence type="ECO:0000256" key="1">
    <source>
        <dbReference type="SAM" id="Phobius"/>
    </source>
</evidence>
<protein>
    <submittedName>
        <fullName evidence="2">Uncharacterized protein</fullName>
    </submittedName>
</protein>
<keyword evidence="1" id="KW-0812">Transmembrane</keyword>
<name>A0ABW1L9L8_9BACL</name>